<gene>
    <name evidence="1" type="ORF">ID854_21565</name>
</gene>
<name>A0AAW3Z3N3_9GAMM</name>
<sequence>SSKKKNFSTRIELLDTKTKVQTSFASSVSVKPNSNIEKPFTITVDSSLPQGVYTGNVYVKEQGKTEEIRI</sequence>
<proteinExistence type="predicted"/>
<reference evidence="1" key="2">
    <citation type="journal article" date="2024" name="Toxins">
        <title>Genome Sequence Analysis of Native Xenorhabdus Strains Isolated from Entomopathogenic Nematodes in Argentina.</title>
        <authorList>
            <person name="Palma L."/>
            <person name="Frizzo L."/>
            <person name="Kaiser S."/>
            <person name="Berry C."/>
            <person name="Caballero P."/>
            <person name="Bode H.B."/>
            <person name="Del Valle E.E."/>
        </authorList>
    </citation>
    <scope>NUCLEOTIDE SEQUENCE</scope>
    <source>
        <strain evidence="1">M</strain>
    </source>
</reference>
<dbReference type="GO" id="GO:0006508">
    <property type="term" value="P:proteolysis"/>
    <property type="evidence" value="ECO:0007669"/>
    <property type="project" value="UniProtKB-KW"/>
</dbReference>
<dbReference type="AlphaFoldDB" id="A0AAW3Z3N3"/>
<accession>A0AAW3Z3N3</accession>
<keyword evidence="1" id="KW-0645">Protease</keyword>
<feature type="non-terminal residue" evidence="1">
    <location>
        <position position="70"/>
    </location>
</feature>
<dbReference type="EMBL" id="JACXBF010000559">
    <property type="protein sequence ID" value="MBD2802963.1"/>
    <property type="molecule type" value="Genomic_DNA"/>
</dbReference>
<organism evidence="1">
    <name type="scientific">Xenorhabdus szentirmaii</name>
    <dbReference type="NCBI Taxonomy" id="290112"/>
    <lineage>
        <taxon>Bacteria</taxon>
        <taxon>Pseudomonadati</taxon>
        <taxon>Pseudomonadota</taxon>
        <taxon>Gammaproteobacteria</taxon>
        <taxon>Enterobacterales</taxon>
        <taxon>Morganellaceae</taxon>
        <taxon>Xenorhabdus</taxon>
    </lineage>
</organism>
<comment type="caution">
    <text evidence="1">The sequence shown here is derived from an EMBL/GenBank/DDBJ whole genome shotgun (WGS) entry which is preliminary data.</text>
</comment>
<keyword evidence="1" id="KW-0378">Hydrolase</keyword>
<protein>
    <submittedName>
        <fullName evidence="1">Serine protease</fullName>
    </submittedName>
</protein>
<dbReference type="Proteomes" id="UP001193920">
    <property type="component" value="Unassembled WGS sequence"/>
</dbReference>
<reference evidence="1" key="1">
    <citation type="submission" date="2020-09" db="EMBL/GenBank/DDBJ databases">
        <authorList>
            <person name="Palma L."/>
            <person name="Caballero P."/>
            <person name="Berry C."/>
            <person name="Del Valle E."/>
        </authorList>
    </citation>
    <scope>NUCLEOTIDE SEQUENCE</scope>
    <source>
        <strain evidence="1">M</strain>
    </source>
</reference>
<feature type="non-terminal residue" evidence="1">
    <location>
        <position position="1"/>
    </location>
</feature>
<dbReference type="GO" id="GO:0008233">
    <property type="term" value="F:peptidase activity"/>
    <property type="evidence" value="ECO:0007669"/>
    <property type="project" value="UniProtKB-KW"/>
</dbReference>
<evidence type="ECO:0000313" key="1">
    <source>
        <dbReference type="EMBL" id="MBD2802963.1"/>
    </source>
</evidence>